<dbReference type="PANTHER" id="PTHR43046">
    <property type="entry name" value="GDP-MANNOSE MANNOSYL HYDROLASE"/>
    <property type="match status" value="1"/>
</dbReference>
<sequence length="163" mass="18405">MLDQNHTNNPFENKVRVRVCGLLKENEEILLLKHDQIGPAGYLWSPPGGGVSFGASVEETLKQEFLEETNLEVAVGDYLFTNEFISEKHHAIELFFTVERISGNLQLGKDPELADDEQILSEIRFFSPEELNNLPELTIHNAFLAAGARDKITDLRGLITFKH</sequence>
<dbReference type="Proteomes" id="UP000198393">
    <property type="component" value="Unassembled WGS sequence"/>
</dbReference>
<evidence type="ECO:0000259" key="3">
    <source>
        <dbReference type="PROSITE" id="PS51462"/>
    </source>
</evidence>
<feature type="domain" description="Nudix hydrolase" evidence="3">
    <location>
        <begin position="13"/>
        <end position="150"/>
    </location>
</feature>
<dbReference type="OrthoDB" id="9810648at2"/>
<evidence type="ECO:0000256" key="2">
    <source>
        <dbReference type="ARBA" id="ARBA00022801"/>
    </source>
</evidence>
<evidence type="ECO:0000313" key="5">
    <source>
        <dbReference type="Proteomes" id="UP000198393"/>
    </source>
</evidence>
<organism evidence="4 5">
    <name type="scientific">Ekhidna lutea</name>
    <dbReference type="NCBI Taxonomy" id="447679"/>
    <lineage>
        <taxon>Bacteria</taxon>
        <taxon>Pseudomonadati</taxon>
        <taxon>Bacteroidota</taxon>
        <taxon>Cytophagia</taxon>
        <taxon>Cytophagales</taxon>
        <taxon>Reichenbachiellaceae</taxon>
        <taxon>Ekhidna</taxon>
    </lineage>
</organism>
<evidence type="ECO:0000256" key="1">
    <source>
        <dbReference type="ARBA" id="ARBA00001946"/>
    </source>
</evidence>
<reference evidence="4 5" key="1">
    <citation type="submission" date="2017-06" db="EMBL/GenBank/DDBJ databases">
        <authorList>
            <person name="Kim H.J."/>
            <person name="Triplett B.A."/>
        </authorList>
    </citation>
    <scope>NUCLEOTIDE SEQUENCE [LARGE SCALE GENOMIC DNA]</scope>
    <source>
        <strain evidence="4 5">DSM 19307</strain>
    </source>
</reference>
<keyword evidence="2" id="KW-0378">Hydrolase</keyword>
<dbReference type="InterPro" id="IPR000086">
    <property type="entry name" value="NUDIX_hydrolase_dom"/>
</dbReference>
<dbReference type="Pfam" id="PF00293">
    <property type="entry name" value="NUDIX"/>
    <property type="match status" value="1"/>
</dbReference>
<dbReference type="RefSeq" id="WP_089357606.1">
    <property type="nucleotide sequence ID" value="NZ_FZPD01000005.1"/>
</dbReference>
<dbReference type="EMBL" id="FZPD01000005">
    <property type="protein sequence ID" value="SNT24381.1"/>
    <property type="molecule type" value="Genomic_DNA"/>
</dbReference>
<protein>
    <submittedName>
        <fullName evidence="4">8-oxo-dGTP diphosphatase</fullName>
    </submittedName>
</protein>
<comment type="cofactor">
    <cofactor evidence="1">
        <name>Mg(2+)</name>
        <dbReference type="ChEBI" id="CHEBI:18420"/>
    </cofactor>
</comment>
<dbReference type="GO" id="GO:0016787">
    <property type="term" value="F:hydrolase activity"/>
    <property type="evidence" value="ECO:0007669"/>
    <property type="project" value="UniProtKB-KW"/>
</dbReference>
<dbReference type="SUPFAM" id="SSF55811">
    <property type="entry name" value="Nudix"/>
    <property type="match status" value="1"/>
</dbReference>
<dbReference type="AlphaFoldDB" id="A0A239L1R0"/>
<dbReference type="Gene3D" id="3.90.79.10">
    <property type="entry name" value="Nucleoside Triphosphate Pyrophosphohydrolase"/>
    <property type="match status" value="1"/>
</dbReference>
<dbReference type="PANTHER" id="PTHR43046:SF14">
    <property type="entry name" value="MUTT_NUDIX FAMILY PROTEIN"/>
    <property type="match status" value="1"/>
</dbReference>
<dbReference type="PROSITE" id="PS51462">
    <property type="entry name" value="NUDIX"/>
    <property type="match status" value="1"/>
</dbReference>
<gene>
    <name evidence="4" type="ORF">SAMN05421640_2908</name>
</gene>
<accession>A0A239L1R0</accession>
<name>A0A239L1R0_EKHLU</name>
<keyword evidence="5" id="KW-1185">Reference proteome</keyword>
<evidence type="ECO:0000313" key="4">
    <source>
        <dbReference type="EMBL" id="SNT24381.1"/>
    </source>
</evidence>
<proteinExistence type="predicted"/>
<dbReference type="InterPro" id="IPR015797">
    <property type="entry name" value="NUDIX_hydrolase-like_dom_sf"/>
</dbReference>